<feature type="domain" description="Major facilitator superfamily (MFS) profile" evidence="8">
    <location>
        <begin position="17"/>
        <end position="548"/>
    </location>
</feature>
<dbReference type="GO" id="GO:0022857">
    <property type="term" value="F:transmembrane transporter activity"/>
    <property type="evidence" value="ECO:0007669"/>
    <property type="project" value="InterPro"/>
</dbReference>
<feature type="transmembrane region" description="Helical" evidence="7">
    <location>
        <begin position="340"/>
        <end position="363"/>
    </location>
</feature>
<feature type="transmembrane region" description="Helical" evidence="7">
    <location>
        <begin position="188"/>
        <end position="210"/>
    </location>
</feature>
<comment type="similarity">
    <text evidence="2">Belongs to the major facilitator superfamily. Sugar transporter (TC 2.A.1.1) family.</text>
</comment>
<dbReference type="InterPro" id="IPR003663">
    <property type="entry name" value="Sugar/inositol_transpt"/>
</dbReference>
<feature type="transmembrane region" description="Helical" evidence="7">
    <location>
        <begin position="493"/>
        <end position="514"/>
    </location>
</feature>
<dbReference type="PANTHER" id="PTHR48020">
    <property type="entry name" value="PROTON MYO-INOSITOL COTRANSPORTER"/>
    <property type="match status" value="1"/>
</dbReference>
<feature type="transmembrane region" description="Helical" evidence="7">
    <location>
        <begin position="457"/>
        <end position="481"/>
    </location>
</feature>
<sequence length="560" mass="60000">MATEQLTSGAGLYGRFVIFIAGLGGLLYGIDVGIIAAALLYLSKTVNLNLAQTSLIVAAVLGGSMVSSPVAGVLADWCGRKKIMIVSGSMFVASVVLIVISQGFTSLFLGRLLQGMSGGVIAVVVPLYLAESLGANRRGQGTAVFQFMLTFGIALAAFIGFFYTRQAEATIAHAAGNLELIRAAQNHAWRGMFLAVIYPGLLFFAGAFFLTESPRWLMRRGRREEALRALRRSASEQDAELALQEMASAPDQSREGKAAARDAGSLLKKKYVLPFILACIVLAFNQATGINSVLGFLVVILRQAGMTATHATQGDVVVKLLNCVMTLVAVALVEKKGRTFLLKIGTAGIVLSLLAGGFVFLSFESQRVDVKSRIQAAETGNHLTIPVNETTLGPSPQKQAMVLTVLYSYGDGDHIATVLNDSRDAALDIQPDAKSQHAPLTIERAFYGPVPAERTGWLITICLAIFIASYAVGPGVVVWLALSELMPMRIRSVGMGIALLLNQGVSTLIAAVFLPAVGNYGYFSMFFFWAGCTVIYFITAAFFLPETKGKTLEEIEMYFE</sequence>
<keyword evidence="3" id="KW-0813">Transport</keyword>
<dbReference type="EMBL" id="QVQT01000001">
    <property type="protein sequence ID" value="RFU18629.1"/>
    <property type="molecule type" value="Genomic_DNA"/>
</dbReference>
<evidence type="ECO:0000313" key="10">
    <source>
        <dbReference type="Proteomes" id="UP000264702"/>
    </source>
</evidence>
<keyword evidence="10" id="KW-1185">Reference proteome</keyword>
<gene>
    <name evidence="9" type="ORF">D0Y96_03550</name>
</gene>
<keyword evidence="4 7" id="KW-0812">Transmembrane</keyword>
<feature type="transmembrane region" description="Helical" evidence="7">
    <location>
        <begin position="520"/>
        <end position="544"/>
    </location>
</feature>
<feature type="transmembrane region" description="Helical" evidence="7">
    <location>
        <begin position="12"/>
        <end position="42"/>
    </location>
</feature>
<dbReference type="AlphaFoldDB" id="A0A372IV19"/>
<dbReference type="InterPro" id="IPR005829">
    <property type="entry name" value="Sugar_transporter_CS"/>
</dbReference>
<dbReference type="InterPro" id="IPR020846">
    <property type="entry name" value="MFS_dom"/>
</dbReference>
<feature type="transmembrane region" description="Helical" evidence="7">
    <location>
        <begin position="271"/>
        <end position="304"/>
    </location>
</feature>
<evidence type="ECO:0000256" key="6">
    <source>
        <dbReference type="ARBA" id="ARBA00023136"/>
    </source>
</evidence>
<evidence type="ECO:0000259" key="8">
    <source>
        <dbReference type="PROSITE" id="PS50850"/>
    </source>
</evidence>
<proteinExistence type="inferred from homology"/>
<evidence type="ECO:0000256" key="5">
    <source>
        <dbReference type="ARBA" id="ARBA00022989"/>
    </source>
</evidence>
<keyword evidence="6 7" id="KW-0472">Membrane</keyword>
<feature type="transmembrane region" description="Helical" evidence="7">
    <location>
        <begin position="54"/>
        <end position="75"/>
    </location>
</feature>
<feature type="transmembrane region" description="Helical" evidence="7">
    <location>
        <begin position="142"/>
        <end position="163"/>
    </location>
</feature>
<dbReference type="PRINTS" id="PR00171">
    <property type="entry name" value="SUGRTRNSPORT"/>
</dbReference>
<evidence type="ECO:0000256" key="2">
    <source>
        <dbReference type="ARBA" id="ARBA00010992"/>
    </source>
</evidence>
<dbReference type="InterPro" id="IPR005828">
    <property type="entry name" value="MFS_sugar_transport-like"/>
</dbReference>
<evidence type="ECO:0000256" key="1">
    <source>
        <dbReference type="ARBA" id="ARBA00004141"/>
    </source>
</evidence>
<dbReference type="Gene3D" id="1.20.1250.20">
    <property type="entry name" value="MFS general substrate transporter like domains"/>
    <property type="match status" value="2"/>
</dbReference>
<evidence type="ECO:0000256" key="7">
    <source>
        <dbReference type="SAM" id="Phobius"/>
    </source>
</evidence>
<feature type="transmembrane region" description="Helical" evidence="7">
    <location>
        <begin position="82"/>
        <end position="100"/>
    </location>
</feature>
<reference evidence="9 10" key="1">
    <citation type="submission" date="2018-08" db="EMBL/GenBank/DDBJ databases">
        <title>Acidipila sp. 4G-K13, an acidobacterium isolated from forest soil.</title>
        <authorList>
            <person name="Gao Z.-H."/>
            <person name="Qiu L.-H."/>
        </authorList>
    </citation>
    <scope>NUCLEOTIDE SEQUENCE [LARGE SCALE GENOMIC DNA]</scope>
    <source>
        <strain evidence="9 10">4G-K13</strain>
    </source>
</reference>
<dbReference type="OrthoDB" id="9787026at2"/>
<dbReference type="PANTHER" id="PTHR48020:SF12">
    <property type="entry name" value="PROTON MYO-INOSITOL COTRANSPORTER"/>
    <property type="match status" value="1"/>
</dbReference>
<dbReference type="InterPro" id="IPR036259">
    <property type="entry name" value="MFS_trans_sf"/>
</dbReference>
<dbReference type="InterPro" id="IPR050814">
    <property type="entry name" value="Myo-inositol_Transporter"/>
</dbReference>
<feature type="transmembrane region" description="Helical" evidence="7">
    <location>
        <begin position="112"/>
        <end position="130"/>
    </location>
</feature>
<dbReference type="GO" id="GO:0016020">
    <property type="term" value="C:membrane"/>
    <property type="evidence" value="ECO:0007669"/>
    <property type="project" value="UniProtKB-SubCell"/>
</dbReference>
<dbReference type="PROSITE" id="PS50850">
    <property type="entry name" value="MFS"/>
    <property type="match status" value="1"/>
</dbReference>
<organism evidence="9 10">
    <name type="scientific">Paracidobacterium acidisoli</name>
    <dbReference type="NCBI Taxonomy" id="2303751"/>
    <lineage>
        <taxon>Bacteria</taxon>
        <taxon>Pseudomonadati</taxon>
        <taxon>Acidobacteriota</taxon>
        <taxon>Terriglobia</taxon>
        <taxon>Terriglobales</taxon>
        <taxon>Acidobacteriaceae</taxon>
        <taxon>Paracidobacterium</taxon>
    </lineage>
</organism>
<dbReference type="Pfam" id="PF00083">
    <property type="entry name" value="Sugar_tr"/>
    <property type="match status" value="2"/>
</dbReference>
<evidence type="ECO:0000256" key="4">
    <source>
        <dbReference type="ARBA" id="ARBA00022692"/>
    </source>
</evidence>
<comment type="subcellular location">
    <subcellularLocation>
        <location evidence="1">Membrane</location>
        <topology evidence="1">Multi-pass membrane protein</topology>
    </subcellularLocation>
</comment>
<dbReference type="PROSITE" id="PS00217">
    <property type="entry name" value="SUGAR_TRANSPORT_2"/>
    <property type="match status" value="1"/>
</dbReference>
<dbReference type="SUPFAM" id="SSF103473">
    <property type="entry name" value="MFS general substrate transporter"/>
    <property type="match status" value="1"/>
</dbReference>
<evidence type="ECO:0000313" key="9">
    <source>
        <dbReference type="EMBL" id="RFU18629.1"/>
    </source>
</evidence>
<evidence type="ECO:0000256" key="3">
    <source>
        <dbReference type="ARBA" id="ARBA00022448"/>
    </source>
</evidence>
<dbReference type="Proteomes" id="UP000264702">
    <property type="component" value="Unassembled WGS sequence"/>
</dbReference>
<comment type="caution">
    <text evidence="9">The sequence shown here is derived from an EMBL/GenBank/DDBJ whole genome shotgun (WGS) entry which is preliminary data.</text>
</comment>
<accession>A0A372IV19</accession>
<name>A0A372IV19_9BACT</name>
<protein>
    <submittedName>
        <fullName evidence="9">MFS transporter</fullName>
    </submittedName>
</protein>
<keyword evidence="5 7" id="KW-1133">Transmembrane helix</keyword>
<feature type="transmembrane region" description="Helical" evidence="7">
    <location>
        <begin position="316"/>
        <end position="333"/>
    </location>
</feature>